<dbReference type="InterPro" id="IPR017484">
    <property type="entry name" value="Kynurenine_formamidase_bac"/>
</dbReference>
<dbReference type="FunFam" id="3.50.30.50:FF:000001">
    <property type="entry name" value="Kynurenine formamidase"/>
    <property type="match status" value="1"/>
</dbReference>
<comment type="pathway">
    <text evidence="8 9">Amino-acid degradation; L-tryptophan degradation via kynurenine pathway; L-kynurenine from L-tryptophan: step 2/2.</text>
</comment>
<keyword evidence="6 9" id="KW-0823">Tryptophan catabolism</keyword>
<sequence>MIYDISRLLNANTPTWPGDTPFSYDLTWSQEETGSVNVGQITTSCHTATHVDAPFHFKSNGMTIEQLPLDIFVGPALVVDVSTKGEITVNDFEDIDFTNVRRVLLKTETWTGDEFPTQIPIIDPELGPFLLENGIELLGVDLPSVDPLDSKTLDTHHSLLKSGVHILEGLRLSNVAPGEYRLTALPLNIEGADGSPVRAILEDDTQA</sequence>
<feature type="binding site" evidence="9">
    <location>
        <position position="16"/>
    </location>
    <ligand>
        <name>substrate</name>
    </ligand>
</feature>
<keyword evidence="4 9" id="KW-0378">Hydrolase</keyword>
<dbReference type="PANTHER" id="PTHR31118:SF32">
    <property type="entry name" value="KYNURENINE FORMAMIDASE"/>
    <property type="match status" value="1"/>
</dbReference>
<dbReference type="OrthoDB" id="9796085at2"/>
<evidence type="ECO:0000256" key="3">
    <source>
        <dbReference type="ARBA" id="ARBA00022723"/>
    </source>
</evidence>
<dbReference type="GO" id="GO:0008270">
    <property type="term" value="F:zinc ion binding"/>
    <property type="evidence" value="ECO:0007669"/>
    <property type="project" value="UniProtKB-UniRule"/>
</dbReference>
<comment type="subunit">
    <text evidence="2 9">Homodimer.</text>
</comment>
<dbReference type="EC" id="3.5.1.9" evidence="9"/>
<evidence type="ECO:0000256" key="1">
    <source>
        <dbReference type="ARBA" id="ARBA00002204"/>
    </source>
</evidence>
<dbReference type="PANTHER" id="PTHR31118">
    <property type="entry name" value="CYCLASE-LIKE PROTEIN 2"/>
    <property type="match status" value="1"/>
</dbReference>
<comment type="caution">
    <text evidence="10">The sequence shown here is derived from an EMBL/GenBank/DDBJ whole genome shotgun (WGS) entry which is preliminary data.</text>
</comment>
<dbReference type="AlphaFoldDB" id="A0A4Y8IFN0"/>
<gene>
    <name evidence="9 10" type="primary">kynB</name>
    <name evidence="10" type="ORF">E3U55_11435</name>
</gene>
<name>A0A4Y8IFN0_9BACI</name>
<evidence type="ECO:0000313" key="11">
    <source>
        <dbReference type="Proteomes" id="UP000297975"/>
    </source>
</evidence>
<feature type="binding site" evidence="9">
    <location>
        <position position="156"/>
    </location>
    <ligand>
        <name>Zn(2+)</name>
        <dbReference type="ChEBI" id="CHEBI:29105"/>
        <label>2</label>
    </ligand>
</feature>
<dbReference type="GO" id="GO:0004328">
    <property type="term" value="F:formamidase activity"/>
    <property type="evidence" value="ECO:0007669"/>
    <property type="project" value="InterPro"/>
</dbReference>
<feature type="binding site" evidence="9">
    <location>
        <position position="52"/>
    </location>
    <ligand>
        <name>Zn(2+)</name>
        <dbReference type="ChEBI" id="CHEBI:29105"/>
        <label>1</label>
    </ligand>
</feature>
<keyword evidence="5 9" id="KW-0862">Zinc</keyword>
<feature type="binding site" evidence="9">
    <location>
        <position position="168"/>
    </location>
    <ligand>
        <name>Zn(2+)</name>
        <dbReference type="ChEBI" id="CHEBI:29105"/>
        <label>2</label>
    </ligand>
</feature>
<proteinExistence type="inferred from homology"/>
<dbReference type="InterPro" id="IPR037175">
    <property type="entry name" value="KFase_sf"/>
</dbReference>
<feature type="binding site" evidence="9">
    <location>
        <position position="168"/>
    </location>
    <ligand>
        <name>Zn(2+)</name>
        <dbReference type="ChEBI" id="CHEBI:29105"/>
        <label>1</label>
    </ligand>
</feature>
<keyword evidence="11" id="KW-1185">Reference proteome</keyword>
<comment type="similarity">
    <text evidence="9">Belongs to the Cyclase 1 superfamily. KynB family.</text>
</comment>
<evidence type="ECO:0000256" key="8">
    <source>
        <dbReference type="ARBA" id="ARBA00060547"/>
    </source>
</evidence>
<evidence type="ECO:0000256" key="4">
    <source>
        <dbReference type="ARBA" id="ARBA00022801"/>
    </source>
</evidence>
<comment type="cofactor">
    <cofactor evidence="9">
        <name>Zn(2+)</name>
        <dbReference type="ChEBI" id="CHEBI:29105"/>
    </cofactor>
    <text evidence="9">Binds 2 zinc ions per subunit.</text>
</comment>
<feature type="binding site" evidence="9">
    <location>
        <position position="52"/>
    </location>
    <ligand>
        <name>Zn(2+)</name>
        <dbReference type="ChEBI" id="CHEBI:29105"/>
        <label>2</label>
    </ligand>
</feature>
<dbReference type="GO" id="GO:0019441">
    <property type="term" value="P:L-tryptophan catabolic process to kynurenine"/>
    <property type="evidence" value="ECO:0007669"/>
    <property type="project" value="UniProtKB-UniRule"/>
</dbReference>
<evidence type="ECO:0000256" key="6">
    <source>
        <dbReference type="ARBA" id="ARBA00023079"/>
    </source>
</evidence>
<dbReference type="InterPro" id="IPR007325">
    <property type="entry name" value="KFase/CYL"/>
</dbReference>
<accession>A0A4Y8IFN0</accession>
<feature type="binding site" evidence="9">
    <location>
        <position position="46"/>
    </location>
    <ligand>
        <name>Zn(2+)</name>
        <dbReference type="ChEBI" id="CHEBI:29105"/>
        <label>1</label>
    </ligand>
</feature>
<evidence type="ECO:0000256" key="9">
    <source>
        <dbReference type="HAMAP-Rule" id="MF_01969"/>
    </source>
</evidence>
<dbReference type="GO" id="GO:0004061">
    <property type="term" value="F:arylformamidase activity"/>
    <property type="evidence" value="ECO:0007669"/>
    <property type="project" value="UniProtKB-UniRule"/>
</dbReference>
<dbReference type="UniPathway" id="UPA00333">
    <property type="reaction ID" value="UER00454"/>
</dbReference>
<dbReference type="HAMAP" id="MF_01969">
    <property type="entry name" value="KynB"/>
    <property type="match status" value="1"/>
</dbReference>
<evidence type="ECO:0000256" key="2">
    <source>
        <dbReference type="ARBA" id="ARBA00011738"/>
    </source>
</evidence>
<comment type="catalytic activity">
    <reaction evidence="7 9">
        <text>N-formyl-L-kynurenine + H2O = L-kynurenine + formate + H(+)</text>
        <dbReference type="Rhea" id="RHEA:13009"/>
        <dbReference type="ChEBI" id="CHEBI:15377"/>
        <dbReference type="ChEBI" id="CHEBI:15378"/>
        <dbReference type="ChEBI" id="CHEBI:15740"/>
        <dbReference type="ChEBI" id="CHEBI:57959"/>
        <dbReference type="ChEBI" id="CHEBI:58629"/>
        <dbReference type="EC" id="3.5.1.9"/>
    </reaction>
</comment>
<protein>
    <recommendedName>
        <fullName evidence="9">Kynurenine formamidase</fullName>
        <shortName evidence="9">KFA</shortName>
        <shortName evidence="9">KFase</shortName>
        <ecNumber evidence="9">3.5.1.9</ecNumber>
    </recommendedName>
    <alternativeName>
        <fullName evidence="9">Arylformamidase</fullName>
    </alternativeName>
    <alternativeName>
        <fullName evidence="9">N-formylkynurenine formamidase</fullName>
        <shortName evidence="9">FKF</shortName>
    </alternativeName>
</protein>
<dbReference type="EMBL" id="SOPW01000012">
    <property type="protein sequence ID" value="TFB18877.1"/>
    <property type="molecule type" value="Genomic_DNA"/>
</dbReference>
<evidence type="ECO:0000256" key="5">
    <source>
        <dbReference type="ARBA" id="ARBA00022833"/>
    </source>
</evidence>
<dbReference type="NCBIfam" id="TIGR03035">
    <property type="entry name" value="trp_arylform"/>
    <property type="match status" value="1"/>
</dbReference>
<evidence type="ECO:0000256" key="7">
    <source>
        <dbReference type="ARBA" id="ARBA00048496"/>
    </source>
</evidence>
<feature type="active site" description="Proton donor/acceptor" evidence="9">
    <location>
        <position position="56"/>
    </location>
</feature>
<keyword evidence="3 9" id="KW-0479">Metal-binding</keyword>
<feature type="binding site" evidence="9">
    <location>
        <position position="50"/>
    </location>
    <ligand>
        <name>Zn(2+)</name>
        <dbReference type="ChEBI" id="CHEBI:29105"/>
        <label>1</label>
    </ligand>
</feature>
<dbReference type="Pfam" id="PF04199">
    <property type="entry name" value="Cyclase"/>
    <property type="match status" value="1"/>
</dbReference>
<reference evidence="10 11" key="1">
    <citation type="submission" date="2019-03" db="EMBL/GenBank/DDBJ databases">
        <authorList>
            <person name="He R.-H."/>
        </authorList>
    </citation>
    <scope>NUCLEOTIDE SEQUENCE [LARGE SCALE GENOMIC DNA]</scope>
    <source>
        <strain evidence="11">SH 714</strain>
    </source>
</reference>
<organism evidence="10 11">
    <name type="scientific">Filobacillus milosensis</name>
    <dbReference type="NCBI Taxonomy" id="94137"/>
    <lineage>
        <taxon>Bacteria</taxon>
        <taxon>Bacillati</taxon>
        <taxon>Bacillota</taxon>
        <taxon>Bacilli</taxon>
        <taxon>Bacillales</taxon>
        <taxon>Bacillaceae</taxon>
        <taxon>Filobacillus</taxon>
    </lineage>
</organism>
<dbReference type="RefSeq" id="WP_134340584.1">
    <property type="nucleotide sequence ID" value="NZ_SOPW01000012.1"/>
</dbReference>
<dbReference type="Gene3D" id="3.50.30.50">
    <property type="entry name" value="Putative cyclase"/>
    <property type="match status" value="1"/>
</dbReference>
<dbReference type="SUPFAM" id="SSF102198">
    <property type="entry name" value="Putative cyclase"/>
    <property type="match status" value="1"/>
</dbReference>
<evidence type="ECO:0000313" key="10">
    <source>
        <dbReference type="EMBL" id="TFB18877.1"/>
    </source>
</evidence>
<comment type="function">
    <text evidence="1 9">Catalyzes the hydrolysis of N-formyl-L-kynurenine to L-kynurenine, the second step in the kynurenine pathway of tryptophan degradation.</text>
</comment>
<dbReference type="Proteomes" id="UP000297975">
    <property type="component" value="Unassembled WGS sequence"/>
</dbReference>